<dbReference type="GO" id="GO:0005634">
    <property type="term" value="C:nucleus"/>
    <property type="evidence" value="ECO:0007669"/>
    <property type="project" value="UniProtKB-SubCell"/>
</dbReference>
<accession>A0A9P7A8G9</accession>
<dbReference type="NCBIfam" id="TIGR00537">
    <property type="entry name" value="hemK_rel_arch"/>
    <property type="match status" value="1"/>
</dbReference>
<evidence type="ECO:0000256" key="1">
    <source>
        <dbReference type="ARBA" id="ARBA00004123"/>
    </source>
</evidence>
<dbReference type="OrthoDB" id="406152at2759"/>
<comment type="similarity">
    <text evidence="2">Belongs to the eukaryotic/archaeal PrmC-related family.</text>
</comment>
<dbReference type="PROSITE" id="PS00092">
    <property type="entry name" value="N6_MTASE"/>
    <property type="match status" value="1"/>
</dbReference>
<dbReference type="PANTHER" id="PTHR45875:SF1">
    <property type="entry name" value="METHYLTRANSFERASE N6AMT1"/>
    <property type="match status" value="1"/>
</dbReference>
<evidence type="ECO:0000256" key="6">
    <source>
        <dbReference type="ARBA" id="ARBA00023242"/>
    </source>
</evidence>
<evidence type="ECO:0000313" key="8">
    <source>
        <dbReference type="Proteomes" id="UP000714275"/>
    </source>
</evidence>
<comment type="caution">
    <text evidence="7">The sequence shown here is derived from an EMBL/GenBank/DDBJ whole genome shotgun (WGS) entry which is preliminary data.</text>
</comment>
<dbReference type="GO" id="GO:0035657">
    <property type="term" value="C:eRF1 methyltransferase complex"/>
    <property type="evidence" value="ECO:0007669"/>
    <property type="project" value="TreeGrafter"/>
</dbReference>
<keyword evidence="5" id="KW-0949">S-adenosyl-L-methionine</keyword>
<dbReference type="GO" id="GO:0008757">
    <property type="term" value="F:S-adenosylmethionine-dependent methyltransferase activity"/>
    <property type="evidence" value="ECO:0007669"/>
    <property type="project" value="TreeGrafter"/>
</dbReference>
<comment type="subcellular location">
    <subcellularLocation>
        <location evidence="1">Nucleus</location>
    </subcellularLocation>
</comment>
<dbReference type="GO" id="GO:0032259">
    <property type="term" value="P:methylation"/>
    <property type="evidence" value="ECO:0007669"/>
    <property type="project" value="UniProtKB-KW"/>
</dbReference>
<dbReference type="GO" id="GO:0003676">
    <property type="term" value="F:nucleic acid binding"/>
    <property type="evidence" value="ECO:0007669"/>
    <property type="project" value="InterPro"/>
</dbReference>
<keyword evidence="6" id="KW-0539">Nucleus</keyword>
<name>A0A9P7A8G9_9AGAM</name>
<gene>
    <name evidence="7" type="ORF">EV702DRAFT_1054531</name>
</gene>
<protein>
    <submittedName>
        <fullName evidence="7">S-adenosyl-L-methionine-dependent methyltransferase</fullName>
    </submittedName>
</protein>
<evidence type="ECO:0000313" key="7">
    <source>
        <dbReference type="EMBL" id="KAG1783597.1"/>
    </source>
</evidence>
<dbReference type="PANTHER" id="PTHR45875">
    <property type="entry name" value="METHYLTRANSFERASE N6AMT1"/>
    <property type="match status" value="1"/>
</dbReference>
<evidence type="ECO:0000256" key="4">
    <source>
        <dbReference type="ARBA" id="ARBA00022679"/>
    </source>
</evidence>
<dbReference type="Proteomes" id="UP000714275">
    <property type="component" value="Unassembled WGS sequence"/>
</dbReference>
<dbReference type="GO" id="GO:0008276">
    <property type="term" value="F:protein methyltransferase activity"/>
    <property type="evidence" value="ECO:0007669"/>
    <property type="project" value="TreeGrafter"/>
</dbReference>
<dbReference type="FunFam" id="3.40.50.150:FF:000077">
    <property type="entry name" value="HemK methyltransferase family member 2"/>
    <property type="match status" value="1"/>
</dbReference>
<organism evidence="7 8">
    <name type="scientific">Suillus placidus</name>
    <dbReference type="NCBI Taxonomy" id="48579"/>
    <lineage>
        <taxon>Eukaryota</taxon>
        <taxon>Fungi</taxon>
        <taxon>Dikarya</taxon>
        <taxon>Basidiomycota</taxon>
        <taxon>Agaricomycotina</taxon>
        <taxon>Agaricomycetes</taxon>
        <taxon>Agaricomycetidae</taxon>
        <taxon>Boletales</taxon>
        <taxon>Suillineae</taxon>
        <taxon>Suillaceae</taxon>
        <taxon>Suillus</taxon>
    </lineage>
</organism>
<dbReference type="SUPFAM" id="SSF53335">
    <property type="entry name" value="S-adenosyl-L-methionine-dependent methyltransferases"/>
    <property type="match status" value="1"/>
</dbReference>
<dbReference type="InterPro" id="IPR004557">
    <property type="entry name" value="PrmC-related"/>
</dbReference>
<reference evidence="7" key="1">
    <citation type="journal article" date="2020" name="New Phytol.">
        <title>Comparative genomics reveals dynamic genome evolution in host specialist ectomycorrhizal fungi.</title>
        <authorList>
            <person name="Lofgren L.A."/>
            <person name="Nguyen N.H."/>
            <person name="Vilgalys R."/>
            <person name="Ruytinx J."/>
            <person name="Liao H.L."/>
            <person name="Branco S."/>
            <person name="Kuo A."/>
            <person name="LaButti K."/>
            <person name="Lipzen A."/>
            <person name="Andreopoulos W."/>
            <person name="Pangilinan J."/>
            <person name="Riley R."/>
            <person name="Hundley H."/>
            <person name="Na H."/>
            <person name="Barry K."/>
            <person name="Grigoriev I.V."/>
            <person name="Stajich J.E."/>
            <person name="Kennedy P.G."/>
        </authorList>
    </citation>
    <scope>NUCLEOTIDE SEQUENCE</scope>
    <source>
        <strain evidence="7">DOB743</strain>
    </source>
</reference>
<dbReference type="AlphaFoldDB" id="A0A9P7A8G9"/>
<evidence type="ECO:0000256" key="3">
    <source>
        <dbReference type="ARBA" id="ARBA00022603"/>
    </source>
</evidence>
<dbReference type="EMBL" id="JABBWD010000001">
    <property type="protein sequence ID" value="KAG1783597.1"/>
    <property type="molecule type" value="Genomic_DNA"/>
</dbReference>
<sequence>MIPTPDLSHLTRHDLEQVYDPAEDTFLLLDALEQEAEALRKERPLICLEVGSGSGCVSAFLGKIFGQSSSLYLCTDINKHATRCTLATGKQNKILLDPITCSLAGPLSSRLCHAVDVLLFNPPYVPTDTDEASSAQSSADIAGSWAGGIDGMEITNRLLQDVECLLSPRGRFYLVALKQNDVPSIQSRMLEDFGLTSQVVIERRAGREFLLIIRFARTAHSGSGSTS</sequence>
<dbReference type="Gene3D" id="3.40.50.150">
    <property type="entry name" value="Vaccinia Virus protein VP39"/>
    <property type="match status" value="1"/>
</dbReference>
<keyword evidence="4" id="KW-0808">Transferase</keyword>
<keyword evidence="3 7" id="KW-0489">Methyltransferase</keyword>
<keyword evidence="8" id="KW-1185">Reference proteome</keyword>
<evidence type="ECO:0000256" key="5">
    <source>
        <dbReference type="ARBA" id="ARBA00022691"/>
    </source>
</evidence>
<dbReference type="InterPro" id="IPR029063">
    <property type="entry name" value="SAM-dependent_MTases_sf"/>
</dbReference>
<dbReference type="InterPro" id="IPR002052">
    <property type="entry name" value="DNA_methylase_N6_adenine_CS"/>
</dbReference>
<dbReference type="InterPro" id="IPR052190">
    <property type="entry name" value="Euk-Arch_PrmC-MTase"/>
</dbReference>
<evidence type="ECO:0000256" key="2">
    <source>
        <dbReference type="ARBA" id="ARBA00006149"/>
    </source>
</evidence>
<proteinExistence type="inferred from homology"/>